<proteinExistence type="predicted"/>
<protein>
    <submittedName>
        <fullName evidence="1">Uncharacterized protein</fullName>
    </submittedName>
</protein>
<dbReference type="InterPro" id="IPR021223">
    <property type="entry name" value="AbiGi"/>
</dbReference>
<dbReference type="RefSeq" id="WP_132116450.1">
    <property type="nucleotide sequence ID" value="NZ_SMJU01000004.1"/>
</dbReference>
<organism evidence="1 2">
    <name type="scientific">Arundinibacter roseus</name>
    <dbReference type="NCBI Taxonomy" id="2070510"/>
    <lineage>
        <taxon>Bacteria</taxon>
        <taxon>Pseudomonadati</taxon>
        <taxon>Bacteroidota</taxon>
        <taxon>Cytophagia</taxon>
        <taxon>Cytophagales</taxon>
        <taxon>Spirosomataceae</taxon>
        <taxon>Arundinibacter</taxon>
    </lineage>
</organism>
<evidence type="ECO:0000313" key="1">
    <source>
        <dbReference type="EMBL" id="TDB67123.1"/>
    </source>
</evidence>
<sequence>MPISSSSLFHFTSGDLNILKKILENGFLVSKSEEILRSQYGKSDTHFNIPMVCFCDIPLSLIESHIKIYCFNNGEKVFGIGMNKDWGINNKLNPVIYINNESYLKQSFDYIEDIGLRMAELESKFQRLLSDNEKQPEANAVLKILEKSFSSFNVFEDRSLIRIRFELPEFNTDTFLSRIFLFLKPYSGNYFHNGRNVGNHIYYNEREWRYVPEGVNIINAFCSDYNPKLIEIIHAIKKISKEEIINSLRHQFDANRKVTIDPIYQTLSFKPEDISFIIVNDSNDVEELIRYLLESTNFRVGGNEIADINSRYTLISKILSYDQIKNDIFSH</sequence>
<dbReference type="AlphaFoldDB" id="A0A4R4KH45"/>
<comment type="caution">
    <text evidence="1">The sequence shown here is derived from an EMBL/GenBank/DDBJ whole genome shotgun (WGS) entry which is preliminary data.</text>
</comment>
<reference evidence="1 2" key="1">
    <citation type="submission" date="2019-02" db="EMBL/GenBank/DDBJ databases">
        <title>Arundinibacter roseus gen. nov., sp. nov., a new member of the family Cytophagaceae.</title>
        <authorList>
            <person name="Szuroczki S."/>
            <person name="Khayer B."/>
            <person name="Sproer C."/>
            <person name="Toumi M."/>
            <person name="Szabo A."/>
            <person name="Felfoldi T."/>
            <person name="Schumann P."/>
            <person name="Toth E."/>
        </authorList>
    </citation>
    <scope>NUCLEOTIDE SEQUENCE [LARGE SCALE GENOMIC DNA]</scope>
    <source>
        <strain evidence="1 2">DMA-k-7a</strain>
    </source>
</reference>
<dbReference type="EMBL" id="SMJU01000004">
    <property type="protein sequence ID" value="TDB67123.1"/>
    <property type="molecule type" value="Genomic_DNA"/>
</dbReference>
<dbReference type="Proteomes" id="UP000295706">
    <property type="component" value="Unassembled WGS sequence"/>
</dbReference>
<name>A0A4R4KH45_9BACT</name>
<gene>
    <name evidence="1" type="ORF">EZE20_08395</name>
</gene>
<keyword evidence="2" id="KW-1185">Reference proteome</keyword>
<dbReference type="Pfam" id="PF10899">
    <property type="entry name" value="AbiGi"/>
    <property type="match status" value="1"/>
</dbReference>
<dbReference type="OrthoDB" id="680500at2"/>
<accession>A0A4R4KH45</accession>
<evidence type="ECO:0000313" key="2">
    <source>
        <dbReference type="Proteomes" id="UP000295706"/>
    </source>
</evidence>